<feature type="transmembrane region" description="Helical" evidence="7">
    <location>
        <begin position="98"/>
        <end position="122"/>
    </location>
</feature>
<keyword evidence="3" id="KW-1003">Cell membrane</keyword>
<dbReference type="PANTHER" id="PTHR43163:SF6">
    <property type="entry name" value="DIPEPTIDE TRANSPORT SYSTEM PERMEASE PROTEIN DPPB-RELATED"/>
    <property type="match status" value="1"/>
</dbReference>
<accession>A0A1H0YT58</accession>
<dbReference type="Pfam" id="PF19300">
    <property type="entry name" value="BPD_transp_1_N"/>
    <property type="match status" value="1"/>
</dbReference>
<dbReference type="STRING" id="1079994.SAMN04488565_1170"/>
<dbReference type="PANTHER" id="PTHR43163">
    <property type="entry name" value="DIPEPTIDE TRANSPORT SYSTEM PERMEASE PROTEIN DPPB-RELATED"/>
    <property type="match status" value="1"/>
</dbReference>
<evidence type="ECO:0000313" key="9">
    <source>
        <dbReference type="EMBL" id="SDQ18349.1"/>
    </source>
</evidence>
<dbReference type="InterPro" id="IPR035906">
    <property type="entry name" value="MetI-like_sf"/>
</dbReference>
<dbReference type="EMBL" id="FNKB01000001">
    <property type="protein sequence ID" value="SDQ18349.1"/>
    <property type="molecule type" value="Genomic_DNA"/>
</dbReference>
<evidence type="ECO:0000259" key="8">
    <source>
        <dbReference type="PROSITE" id="PS50928"/>
    </source>
</evidence>
<keyword evidence="6 7" id="KW-0472">Membrane</keyword>
<feature type="transmembrane region" description="Helical" evidence="7">
    <location>
        <begin position="134"/>
        <end position="162"/>
    </location>
</feature>
<keyword evidence="4 7" id="KW-0812">Transmembrane</keyword>
<feature type="transmembrane region" description="Helical" evidence="7">
    <location>
        <begin position="182"/>
        <end position="201"/>
    </location>
</feature>
<dbReference type="GO" id="GO:0005886">
    <property type="term" value="C:plasma membrane"/>
    <property type="evidence" value="ECO:0007669"/>
    <property type="project" value="UniProtKB-SubCell"/>
</dbReference>
<keyword evidence="2 7" id="KW-0813">Transport</keyword>
<dbReference type="AlphaFoldDB" id="A0A1H0YT58"/>
<dbReference type="eggNOG" id="COG0601">
    <property type="taxonomic scope" value="Bacteria"/>
</dbReference>
<evidence type="ECO:0000256" key="1">
    <source>
        <dbReference type="ARBA" id="ARBA00004651"/>
    </source>
</evidence>
<reference evidence="9 10" key="1">
    <citation type="submission" date="2016-10" db="EMBL/GenBank/DDBJ databases">
        <authorList>
            <person name="de Groot N.N."/>
        </authorList>
    </citation>
    <scope>NUCLEOTIDE SEQUENCE [LARGE SCALE GENOMIC DNA]</scope>
    <source>
        <strain evidence="9 10">DSM 22788</strain>
    </source>
</reference>
<evidence type="ECO:0000256" key="6">
    <source>
        <dbReference type="ARBA" id="ARBA00023136"/>
    </source>
</evidence>
<comment type="similarity">
    <text evidence="7">Belongs to the binding-protein-dependent transport system permease family.</text>
</comment>
<evidence type="ECO:0000313" key="10">
    <source>
        <dbReference type="Proteomes" id="UP000182690"/>
    </source>
</evidence>
<sequence length="323" mass="33484">MLQQLRWSAGRVASALVTLLGVSILIFAAVRLMPGSYEDIILGPLASPEERAALAAAYGLDQPLVLQYFSWIGQIATGDLGTSFVTQSPVSVELGARIPVTALLTAMALAITVAIGIPLGVWTGVRSGAHRGGAVGRIVSGLGISVPEFVLGSVVVFVFSRLALGIQVGGFSRVGTGFGPTFQALLLPAVVLSVFCVAAAARTTRDAVMNVLVEPHIAAAVARGETPWHIVRHHVMRNAGIPILTLLATITAYLLGGAVIVETIFNIPGLGSFMVTGLDRRDFAVVQASVLFAATVFIVVSLVLDLITSALDPRVAVTGKAGS</sequence>
<dbReference type="PROSITE" id="PS50928">
    <property type="entry name" value="ABC_TM1"/>
    <property type="match status" value="1"/>
</dbReference>
<evidence type="ECO:0000256" key="5">
    <source>
        <dbReference type="ARBA" id="ARBA00022989"/>
    </source>
</evidence>
<feature type="domain" description="ABC transmembrane type-1" evidence="8">
    <location>
        <begin position="98"/>
        <end position="308"/>
    </location>
</feature>
<evidence type="ECO:0000256" key="7">
    <source>
        <dbReference type="RuleBase" id="RU363032"/>
    </source>
</evidence>
<dbReference type="SUPFAM" id="SSF161098">
    <property type="entry name" value="MetI-like"/>
    <property type="match status" value="1"/>
</dbReference>
<dbReference type="GO" id="GO:0071916">
    <property type="term" value="F:dipeptide transmembrane transporter activity"/>
    <property type="evidence" value="ECO:0007669"/>
    <property type="project" value="TreeGrafter"/>
</dbReference>
<evidence type="ECO:0000256" key="2">
    <source>
        <dbReference type="ARBA" id="ARBA00022448"/>
    </source>
</evidence>
<dbReference type="InterPro" id="IPR000515">
    <property type="entry name" value="MetI-like"/>
</dbReference>
<dbReference type="InterPro" id="IPR045621">
    <property type="entry name" value="BPD_transp_1_N"/>
</dbReference>
<protein>
    <submittedName>
        <fullName evidence="9">Peptide/nickel transport system permease protein</fullName>
    </submittedName>
</protein>
<feature type="transmembrane region" description="Helical" evidence="7">
    <location>
        <begin position="241"/>
        <end position="265"/>
    </location>
</feature>
<feature type="transmembrane region" description="Helical" evidence="7">
    <location>
        <begin position="285"/>
        <end position="304"/>
    </location>
</feature>
<organism evidence="9 10">
    <name type="scientific">Leucobacter chromiiresistens</name>
    <dbReference type="NCBI Taxonomy" id="1079994"/>
    <lineage>
        <taxon>Bacteria</taxon>
        <taxon>Bacillati</taxon>
        <taxon>Actinomycetota</taxon>
        <taxon>Actinomycetes</taxon>
        <taxon>Micrococcales</taxon>
        <taxon>Microbacteriaceae</taxon>
        <taxon>Leucobacter</taxon>
    </lineage>
</organism>
<proteinExistence type="inferred from homology"/>
<dbReference type="Proteomes" id="UP000182690">
    <property type="component" value="Unassembled WGS sequence"/>
</dbReference>
<comment type="subcellular location">
    <subcellularLocation>
        <location evidence="1 7">Cell membrane</location>
        <topology evidence="1 7">Multi-pass membrane protein</topology>
    </subcellularLocation>
</comment>
<dbReference type="CDD" id="cd06261">
    <property type="entry name" value="TM_PBP2"/>
    <property type="match status" value="1"/>
</dbReference>
<feature type="transmembrane region" description="Helical" evidence="7">
    <location>
        <begin position="12"/>
        <end position="33"/>
    </location>
</feature>
<keyword evidence="5 7" id="KW-1133">Transmembrane helix</keyword>
<dbReference type="Pfam" id="PF00528">
    <property type="entry name" value="BPD_transp_1"/>
    <property type="match status" value="1"/>
</dbReference>
<gene>
    <name evidence="9" type="ORF">SAMN04488565_1170</name>
</gene>
<evidence type="ECO:0000256" key="3">
    <source>
        <dbReference type="ARBA" id="ARBA00022475"/>
    </source>
</evidence>
<evidence type="ECO:0000256" key="4">
    <source>
        <dbReference type="ARBA" id="ARBA00022692"/>
    </source>
</evidence>
<dbReference type="RefSeq" id="WP_010155016.1">
    <property type="nucleotide sequence ID" value="NZ_FNKB01000001.1"/>
</dbReference>
<name>A0A1H0YT58_9MICO</name>
<dbReference type="Gene3D" id="1.10.3720.10">
    <property type="entry name" value="MetI-like"/>
    <property type="match status" value="1"/>
</dbReference>